<keyword evidence="3" id="KW-1185">Reference proteome</keyword>
<dbReference type="RefSeq" id="XP_012050967.1">
    <property type="nucleotide sequence ID" value="XM_012195577.1"/>
</dbReference>
<evidence type="ECO:0000313" key="2">
    <source>
        <dbReference type="EMBL" id="AFR96703.2"/>
    </source>
</evidence>
<dbReference type="GeneID" id="23886978"/>
<dbReference type="HOGENOM" id="CLU_304416_0_0_1"/>
<evidence type="ECO:0000313" key="3">
    <source>
        <dbReference type="Proteomes" id="UP000010091"/>
    </source>
</evidence>
<feature type="region of interest" description="Disordered" evidence="1">
    <location>
        <begin position="1"/>
        <end position="31"/>
    </location>
</feature>
<name>J9VR05_CRYN9</name>
<evidence type="ECO:0000256" key="1">
    <source>
        <dbReference type="SAM" id="MobiDB-lite"/>
    </source>
</evidence>
<gene>
    <name evidence="2" type="ORF">CNAG_03478</name>
</gene>
<feature type="region of interest" description="Disordered" evidence="1">
    <location>
        <begin position="189"/>
        <end position="228"/>
    </location>
</feature>
<protein>
    <submittedName>
        <fullName evidence="2">Uncharacterized protein</fullName>
    </submittedName>
</protein>
<accession>J9VR05</accession>
<dbReference type="AlphaFoldDB" id="J9VR05"/>
<dbReference type="Proteomes" id="UP000010091">
    <property type="component" value="Chromosome 8"/>
</dbReference>
<organism evidence="2 3">
    <name type="scientific">Cryptococcus neoformans (strain H99 / ATCC 208821 / CBS 10515 / FGSC 9487)</name>
    <name type="common">Cryptococcus neoformans var. grubii serotype A</name>
    <dbReference type="NCBI Taxonomy" id="235443"/>
    <lineage>
        <taxon>Eukaryota</taxon>
        <taxon>Fungi</taxon>
        <taxon>Dikarya</taxon>
        <taxon>Basidiomycota</taxon>
        <taxon>Agaricomycotina</taxon>
        <taxon>Tremellomycetes</taxon>
        <taxon>Tremellales</taxon>
        <taxon>Cryptococcaceae</taxon>
        <taxon>Cryptococcus</taxon>
        <taxon>Cryptococcus neoformans species complex</taxon>
    </lineage>
</organism>
<dbReference type="KEGG" id="cng:CNAG_03478"/>
<reference evidence="2 3" key="1">
    <citation type="journal article" date="2014" name="PLoS Genet.">
        <title>Analysis of the genome and transcriptome of Cryptococcus neoformans var. grubii reveals complex RNA expression and microevolution leading to virulence attenuation.</title>
        <authorList>
            <person name="Janbon G."/>
            <person name="Ormerod K.L."/>
            <person name="Paulet D."/>
            <person name="Byrnes E.J.III."/>
            <person name="Yadav V."/>
            <person name="Chatterjee G."/>
            <person name="Mullapudi N."/>
            <person name="Hon C.C."/>
            <person name="Billmyre R.B."/>
            <person name="Brunel F."/>
            <person name="Bahn Y.S."/>
            <person name="Chen W."/>
            <person name="Chen Y."/>
            <person name="Chow E.W."/>
            <person name="Coppee J.Y."/>
            <person name="Floyd-Averette A."/>
            <person name="Gaillardin C."/>
            <person name="Gerik K.J."/>
            <person name="Goldberg J."/>
            <person name="Gonzalez-Hilarion S."/>
            <person name="Gujja S."/>
            <person name="Hamlin J.L."/>
            <person name="Hsueh Y.P."/>
            <person name="Ianiri G."/>
            <person name="Jones S."/>
            <person name="Kodira C.D."/>
            <person name="Kozubowski L."/>
            <person name="Lam W."/>
            <person name="Marra M."/>
            <person name="Mesner L.D."/>
            <person name="Mieczkowski P.A."/>
            <person name="Moyrand F."/>
            <person name="Nielsen K."/>
            <person name="Proux C."/>
            <person name="Rossignol T."/>
            <person name="Schein J.E."/>
            <person name="Sun S."/>
            <person name="Wollschlaeger C."/>
            <person name="Wood I.A."/>
            <person name="Zeng Q."/>
            <person name="Neuveglise C."/>
            <person name="Newlon C.S."/>
            <person name="Perfect J.R."/>
            <person name="Lodge J.K."/>
            <person name="Idnurm A."/>
            <person name="Stajich J.E."/>
            <person name="Kronstad J.W."/>
            <person name="Sanyal K."/>
            <person name="Heitman J."/>
            <person name="Fraser J.A."/>
            <person name="Cuomo C.A."/>
            <person name="Dietrich F.S."/>
        </authorList>
    </citation>
    <scope>NUCLEOTIDE SEQUENCE [LARGE SCALE GENOMIC DNA]</scope>
    <source>
        <strain evidence="3">H99 / ATCC 208821 / CBS 10515 / FGSC 9487</strain>
    </source>
</reference>
<dbReference type="EMBL" id="CP003827">
    <property type="protein sequence ID" value="AFR96703.2"/>
    <property type="molecule type" value="Genomic_DNA"/>
</dbReference>
<sequence length="976" mass="110583">MASALGDSRSGSPTSGLGYPKRRGPRGLDDKTLAQRGFIRLVNPRTGKTEMFKCICCSDSVSSDQDCYIPLKNISHHQKTNKHINNHEIWHRNQSQREREQLAYDTAYPHETDAEDDGFPMDFDDPILPHIPDEDTFNSQLLENNTFEDEIFSLPDETGLEKLLFSVLESEGSEEMRQFEEDIRRLQLAKEETPNGFDGDVDGDEGDGEEFDDSIAPENTPLESDVDNSWSPWPNKISMVRDTVNHFPTKNLVSQLGNHFTVTDPRNAIALQVAHPITSEFITRYPAWQPEEVSEVWHTRRWYEFGFEMLNPLWISPKTGKQFFVREVTRMKNGELVYPLVWDNDLVIAQEDVITDPIPAKELLAVLEQLEDENGDVYSLNPLRSTVGINDDFLVVFVSLWADDVSGNRSKQYNKHVNIYMQNTNLPAKLLNQDHFINFISTSQHASWAEQMAEILKIIQGTETMPIQTFNASNKRKCKVVLRVSSLPCDNPQASEEASHIVRGNFLRRTCTVGGSQAEKKTLRVFRTLHRDDNPPRNAQSIKASLEQQLDLAMQGGSLDRVKKLQSQTGTKGFFTNDWISKIIPQTRILRAQKKTKDEIYRIMRDWFDQQPGLKRNPLLDVAGLDPAHDTPFELLHIYSLGIMKYGWRHVVSRMPKDRVDILVAKLDSAAKDCLDTDKGDALYIWRYSHSLNGRHYRFLSQSLPLQLFGIPTEDEDKATCQLMLSIASLGAHLWFPVIKNLDKYINDLEILVANVQDLLDEINPDFITKKPKVHYLCHVIRDVLRYGPVIHQATERHERFNSVVRGCTIRENGQANSHDVAAWFAHAGICAHLVTGGLFVTETGIWGAGHKVLGLRQDHGLCTHLGWSVPRKAKKGKVVRLAGQKDGKSHAVEAASGDHCKVGNWVVCRNGGKILYGRIVDIVPSSDDDLGMVTINRCTIGGNRHPIHGMPMLQRNDGVFVTVFSQVRNFTHIPP</sequence>
<feature type="compositionally biased region" description="Acidic residues" evidence="1">
    <location>
        <begin position="199"/>
        <end position="215"/>
    </location>
</feature>
<dbReference type="PANTHER" id="PTHR31912">
    <property type="entry name" value="IP13529P"/>
    <property type="match status" value="1"/>
</dbReference>
<dbReference type="PANTHER" id="PTHR31912:SF34">
    <property type="entry name" value="NOTOCHORD-RELATED PROTEIN"/>
    <property type="match status" value="1"/>
</dbReference>
<proteinExistence type="predicted"/>
<dbReference type="OrthoDB" id="2506088at2759"/>
<dbReference type="VEuPathDB" id="FungiDB:CNAG_03478"/>